<dbReference type="Gene3D" id="3.30.70.660">
    <property type="entry name" value="Pseudouridine synthase I, catalytic domain, C-terminal subdomain"/>
    <property type="match status" value="1"/>
</dbReference>
<reference evidence="2" key="1">
    <citation type="submission" date="2016-10" db="EMBL/GenBank/DDBJ databases">
        <authorList>
            <person name="Benchimol M."/>
            <person name="Almeida L.G."/>
            <person name="Vasconcelos A.T."/>
            <person name="Perreira-Neves A."/>
            <person name="Rosa I.A."/>
            <person name="Tasca T."/>
            <person name="Bogo M.R."/>
            <person name="de Souza W."/>
        </authorList>
    </citation>
    <scope>NUCLEOTIDE SEQUENCE [LARGE SCALE GENOMIC DNA]</scope>
    <source>
        <strain evidence="2">K</strain>
    </source>
</reference>
<dbReference type="InterPro" id="IPR020094">
    <property type="entry name" value="TruA/RsuA/RluB/E/F_N"/>
</dbReference>
<sequence>MGNLFSFINNEKTKPIKFEHPKNPFHVLCFGYTFEIKQKNINNILATEFAEKGIILSNQVNNLSKIKWSTATNTKNGVNAAAQILSFKSDVQQDIIPLVNKDLREKHNIFLFDETDTNFEFNSRRFADGQLFCYIVKNSSLLQASLNLSENASSTLFHNSYLYRQLKEVVFPEFVRNTNYHNYTKESPVERIVFSIKISHIQINNEMFYIFKFHGKSFGRSQIQRIMTMILAYIYGKATIETIRRTFSKNIWKISKCPNYCMFLEKVDFRYYIDRFMKPRPNRIDVEFTSQRPTIEKWKNEVLFPYILAEMEKNDIDKKIFEVAHENPPKFVSTPIVYMPIKQPE</sequence>
<dbReference type="GO" id="GO:1990481">
    <property type="term" value="P:mRNA pseudouridine synthesis"/>
    <property type="evidence" value="ECO:0007669"/>
    <property type="project" value="TreeGrafter"/>
</dbReference>
<evidence type="ECO:0000313" key="3">
    <source>
        <dbReference type="Proteomes" id="UP000179807"/>
    </source>
</evidence>
<dbReference type="Proteomes" id="UP000179807">
    <property type="component" value="Unassembled WGS sequence"/>
</dbReference>
<dbReference type="InterPro" id="IPR020095">
    <property type="entry name" value="PsdUridine_synth_TruA_C"/>
</dbReference>
<dbReference type="AlphaFoldDB" id="A0A1J4L205"/>
<dbReference type="VEuPathDB" id="TrichDB:TRFO_42116"/>
<name>A0A1J4L205_9EUKA</name>
<dbReference type="SUPFAM" id="SSF55120">
    <property type="entry name" value="Pseudouridine synthase"/>
    <property type="match status" value="1"/>
</dbReference>
<dbReference type="Gene3D" id="3.30.70.580">
    <property type="entry name" value="Pseudouridine synthase I, catalytic domain, N-terminal subdomain"/>
    <property type="match status" value="1"/>
</dbReference>
<accession>A0A1J4L205</accession>
<dbReference type="GO" id="GO:0031119">
    <property type="term" value="P:tRNA pseudouridine synthesis"/>
    <property type="evidence" value="ECO:0007669"/>
    <property type="project" value="TreeGrafter"/>
</dbReference>
<proteinExistence type="predicted"/>
<protein>
    <submittedName>
        <fullName evidence="2">tRNA pseudouridine synthase family protein</fullName>
    </submittedName>
</protein>
<keyword evidence="1" id="KW-0413">Isomerase</keyword>
<dbReference type="EMBL" id="MLAK01000158">
    <property type="protein sequence ID" value="OHT16004.1"/>
    <property type="molecule type" value="Genomic_DNA"/>
</dbReference>
<dbReference type="OrthoDB" id="10256309at2759"/>
<dbReference type="InterPro" id="IPR001406">
    <property type="entry name" value="PsdUridine_synth_TruA"/>
</dbReference>
<gene>
    <name evidence="2" type="ORF">TRFO_42116</name>
</gene>
<keyword evidence="3" id="KW-1185">Reference proteome</keyword>
<evidence type="ECO:0000313" key="2">
    <source>
        <dbReference type="EMBL" id="OHT16004.1"/>
    </source>
</evidence>
<organism evidence="2 3">
    <name type="scientific">Tritrichomonas foetus</name>
    <dbReference type="NCBI Taxonomy" id="1144522"/>
    <lineage>
        <taxon>Eukaryota</taxon>
        <taxon>Metamonada</taxon>
        <taxon>Parabasalia</taxon>
        <taxon>Tritrichomonadida</taxon>
        <taxon>Tritrichomonadidae</taxon>
        <taxon>Tritrichomonas</taxon>
    </lineage>
</organism>
<dbReference type="PANTHER" id="PTHR11142:SF4">
    <property type="entry name" value="PSEUDOURIDYLATE SYNTHASE 1 HOMOLOG"/>
    <property type="match status" value="1"/>
</dbReference>
<dbReference type="InterPro" id="IPR020103">
    <property type="entry name" value="PsdUridine_synth_cat_dom_sf"/>
</dbReference>
<dbReference type="GO" id="GO:0009982">
    <property type="term" value="F:pseudouridine synthase activity"/>
    <property type="evidence" value="ECO:0007669"/>
    <property type="project" value="InterPro"/>
</dbReference>
<dbReference type="RefSeq" id="XP_068369140.1">
    <property type="nucleotide sequence ID" value="XM_068514142.1"/>
</dbReference>
<dbReference type="GO" id="GO:0003723">
    <property type="term" value="F:RNA binding"/>
    <property type="evidence" value="ECO:0007669"/>
    <property type="project" value="InterPro"/>
</dbReference>
<dbReference type="PANTHER" id="PTHR11142">
    <property type="entry name" value="PSEUDOURIDYLATE SYNTHASE"/>
    <property type="match status" value="1"/>
</dbReference>
<comment type="caution">
    <text evidence="2">The sequence shown here is derived from an EMBL/GenBank/DDBJ whole genome shotgun (WGS) entry which is preliminary data.</text>
</comment>
<evidence type="ECO:0000256" key="1">
    <source>
        <dbReference type="ARBA" id="ARBA00023235"/>
    </source>
</evidence>
<dbReference type="GeneID" id="94848846"/>
<dbReference type="GO" id="GO:0005634">
    <property type="term" value="C:nucleus"/>
    <property type="evidence" value="ECO:0007669"/>
    <property type="project" value="TreeGrafter"/>
</dbReference>